<dbReference type="InterPro" id="IPR036397">
    <property type="entry name" value="RNaseH_sf"/>
</dbReference>
<dbReference type="NCBIfam" id="NF033516">
    <property type="entry name" value="transpos_IS3"/>
    <property type="match status" value="1"/>
</dbReference>
<feature type="non-terminal residue" evidence="3">
    <location>
        <position position="1"/>
    </location>
</feature>
<dbReference type="Pfam" id="PF13333">
    <property type="entry name" value="rve_2"/>
    <property type="match status" value="1"/>
</dbReference>
<feature type="domain" description="Integrase catalytic" evidence="2">
    <location>
        <begin position="122"/>
        <end position="290"/>
    </location>
</feature>
<evidence type="ECO:0000313" key="4">
    <source>
        <dbReference type="Proteomes" id="UP000243657"/>
    </source>
</evidence>
<dbReference type="PANTHER" id="PTHR46889">
    <property type="entry name" value="TRANSPOSASE INSF FOR INSERTION SEQUENCE IS3B-RELATED"/>
    <property type="match status" value="1"/>
</dbReference>
<evidence type="ECO:0000256" key="1">
    <source>
        <dbReference type="ARBA" id="ARBA00002286"/>
    </source>
</evidence>
<dbReference type="AlphaFoldDB" id="A0A261F6L1"/>
<sequence>QYTIRQMCQVLNDAFVGGFITERAYRAFKKRPVSKRAARHEALKRDIELMHEDFFMACYGYRKTYHQLLSQGWSASEVGRDQVYMLMRELGVQGSFTGKAPRTTRPARSSGGRPDLVHRHFQAQAPNRLHVADITYVRLKSGGFAYTAFITDAYSRRIVGWTCATSLKTEDIALPALNEALVWASIRDTTQGLIHHSDHGVQYISRVYSQRVEDYGLLPSTGSVGDSYDNALAERTNNAYKTELVYRHEPFETVEELEFATFQWVDWYNNRRLHQALDYKTPAQVEKEYYHNQQEKEETSILEKRN</sequence>
<gene>
    <name evidence="3" type="ORF">ALMA_0997</name>
</gene>
<proteinExistence type="predicted"/>
<protein>
    <submittedName>
        <fullName evidence="3">Transposase</fullName>
    </submittedName>
</protein>
<accession>A0A261F6L1</accession>
<reference evidence="3 4" key="1">
    <citation type="journal article" date="2017" name="BMC Genomics">
        <title>Comparative genomic and phylogenomic analyses of the Bifidobacteriaceae family.</title>
        <authorList>
            <person name="Lugli G.A."/>
            <person name="Milani C."/>
            <person name="Turroni F."/>
            <person name="Duranti S."/>
            <person name="Mancabelli L."/>
            <person name="Mangifesta M."/>
            <person name="Ferrario C."/>
            <person name="Modesto M."/>
            <person name="Mattarelli P."/>
            <person name="Jiri K."/>
            <person name="van Sinderen D."/>
            <person name="Ventura M."/>
        </authorList>
    </citation>
    <scope>NUCLEOTIDE SEQUENCE [LARGE SCALE GENOMIC DNA]</scope>
    <source>
        <strain evidence="3 4">DSM 24762</strain>
    </source>
</reference>
<dbReference type="PROSITE" id="PS50994">
    <property type="entry name" value="INTEGRASE"/>
    <property type="match status" value="1"/>
</dbReference>
<dbReference type="GO" id="GO:0003676">
    <property type="term" value="F:nucleic acid binding"/>
    <property type="evidence" value="ECO:0007669"/>
    <property type="project" value="InterPro"/>
</dbReference>
<keyword evidence="4" id="KW-1185">Reference proteome</keyword>
<dbReference type="InterPro" id="IPR012337">
    <property type="entry name" value="RNaseH-like_sf"/>
</dbReference>
<dbReference type="InterPro" id="IPR001584">
    <property type="entry name" value="Integrase_cat-core"/>
</dbReference>
<dbReference type="InterPro" id="IPR050900">
    <property type="entry name" value="Transposase_IS3/IS150/IS904"/>
</dbReference>
<evidence type="ECO:0000313" key="3">
    <source>
        <dbReference type="EMBL" id="OZG54536.1"/>
    </source>
</evidence>
<dbReference type="PANTHER" id="PTHR46889:SF5">
    <property type="entry name" value="INTEGRASE PROTEIN"/>
    <property type="match status" value="1"/>
</dbReference>
<dbReference type="GO" id="GO:0015074">
    <property type="term" value="P:DNA integration"/>
    <property type="evidence" value="ECO:0007669"/>
    <property type="project" value="InterPro"/>
</dbReference>
<organism evidence="3 4">
    <name type="scientific">Alloscardovia macacae</name>
    <dbReference type="NCBI Taxonomy" id="1160091"/>
    <lineage>
        <taxon>Bacteria</taxon>
        <taxon>Bacillati</taxon>
        <taxon>Actinomycetota</taxon>
        <taxon>Actinomycetes</taxon>
        <taxon>Bifidobacteriales</taxon>
        <taxon>Bifidobacteriaceae</taxon>
        <taxon>Alloscardovia</taxon>
    </lineage>
</organism>
<dbReference type="SUPFAM" id="SSF53098">
    <property type="entry name" value="Ribonuclease H-like"/>
    <property type="match status" value="1"/>
</dbReference>
<dbReference type="Pfam" id="PF13276">
    <property type="entry name" value="HTH_21"/>
    <property type="match status" value="1"/>
</dbReference>
<dbReference type="InterPro" id="IPR048020">
    <property type="entry name" value="Transpos_IS3"/>
</dbReference>
<comment type="function">
    <text evidence="1">Involved in the transposition of the insertion sequence.</text>
</comment>
<dbReference type="InterPro" id="IPR025948">
    <property type="entry name" value="HTH-like_dom"/>
</dbReference>
<dbReference type="RefSeq" id="WP_148140265.1">
    <property type="nucleotide sequence ID" value="NZ_MWWT01000005.1"/>
</dbReference>
<dbReference type="Pfam" id="PF00665">
    <property type="entry name" value="rve"/>
    <property type="match status" value="1"/>
</dbReference>
<name>A0A261F6L1_9BIFI</name>
<dbReference type="Proteomes" id="UP000243657">
    <property type="component" value="Unassembled WGS sequence"/>
</dbReference>
<comment type="caution">
    <text evidence="3">The sequence shown here is derived from an EMBL/GenBank/DDBJ whole genome shotgun (WGS) entry which is preliminary data.</text>
</comment>
<evidence type="ECO:0000259" key="2">
    <source>
        <dbReference type="PROSITE" id="PS50994"/>
    </source>
</evidence>
<dbReference type="Gene3D" id="3.30.420.10">
    <property type="entry name" value="Ribonuclease H-like superfamily/Ribonuclease H"/>
    <property type="match status" value="1"/>
</dbReference>
<dbReference type="EMBL" id="MWWT01000005">
    <property type="protein sequence ID" value="OZG54536.1"/>
    <property type="molecule type" value="Genomic_DNA"/>
</dbReference>